<keyword evidence="3" id="KW-1185">Reference proteome</keyword>
<organism evidence="2 3">
    <name type="scientific">Pogonophryne albipinna</name>
    <dbReference type="NCBI Taxonomy" id="1090488"/>
    <lineage>
        <taxon>Eukaryota</taxon>
        <taxon>Metazoa</taxon>
        <taxon>Chordata</taxon>
        <taxon>Craniata</taxon>
        <taxon>Vertebrata</taxon>
        <taxon>Euteleostomi</taxon>
        <taxon>Actinopterygii</taxon>
        <taxon>Neopterygii</taxon>
        <taxon>Teleostei</taxon>
        <taxon>Neoteleostei</taxon>
        <taxon>Acanthomorphata</taxon>
        <taxon>Eupercaria</taxon>
        <taxon>Perciformes</taxon>
        <taxon>Notothenioidei</taxon>
        <taxon>Pogonophryne</taxon>
    </lineage>
</organism>
<gene>
    <name evidence="2" type="ORF">JOQ06_001648</name>
</gene>
<feature type="non-terminal residue" evidence="2">
    <location>
        <position position="1"/>
    </location>
</feature>
<name>A0AAD6B5U1_9TELE</name>
<sequence length="131" mass="14114">TICHSMATPPTQSSQPMGKQRAPHTHRPLTPNQLGRLSWACSACTTYSLPKSHSFLFPPTRDHCNPSLDSSSSSSRHILAACGPPHLPSVLTAPSFAFLSLTTEQQQSTLEILRIPGNPPSPTVYQGQLAD</sequence>
<comment type="caution">
    <text evidence="2">The sequence shown here is derived from an EMBL/GenBank/DDBJ whole genome shotgun (WGS) entry which is preliminary data.</text>
</comment>
<feature type="compositionally biased region" description="Polar residues" evidence="1">
    <location>
        <begin position="8"/>
        <end position="17"/>
    </location>
</feature>
<protein>
    <submittedName>
        <fullName evidence="2">Uncharacterized protein</fullName>
    </submittedName>
</protein>
<evidence type="ECO:0000256" key="1">
    <source>
        <dbReference type="SAM" id="MobiDB-lite"/>
    </source>
</evidence>
<evidence type="ECO:0000313" key="3">
    <source>
        <dbReference type="Proteomes" id="UP001219934"/>
    </source>
</evidence>
<dbReference type="EMBL" id="JAPTMU010000010">
    <property type="protein sequence ID" value="KAJ4937064.1"/>
    <property type="molecule type" value="Genomic_DNA"/>
</dbReference>
<proteinExistence type="predicted"/>
<dbReference type="AlphaFoldDB" id="A0AAD6B5U1"/>
<accession>A0AAD6B5U1</accession>
<feature type="non-terminal residue" evidence="2">
    <location>
        <position position="131"/>
    </location>
</feature>
<dbReference type="Proteomes" id="UP001219934">
    <property type="component" value="Unassembled WGS sequence"/>
</dbReference>
<reference evidence="2" key="1">
    <citation type="submission" date="2022-11" db="EMBL/GenBank/DDBJ databases">
        <title>Chromosome-level genome of Pogonophryne albipinna.</title>
        <authorList>
            <person name="Jo E."/>
        </authorList>
    </citation>
    <scope>NUCLEOTIDE SEQUENCE</scope>
    <source>
        <strain evidence="2">SGF0006</strain>
        <tissue evidence="2">Muscle</tissue>
    </source>
</reference>
<feature type="region of interest" description="Disordered" evidence="1">
    <location>
        <begin position="1"/>
        <end position="32"/>
    </location>
</feature>
<evidence type="ECO:0000313" key="2">
    <source>
        <dbReference type="EMBL" id="KAJ4937064.1"/>
    </source>
</evidence>